<reference evidence="2 3" key="1">
    <citation type="journal article" date="2012" name="J. Bacteriol.">
        <title>Genome sequence of the cycloprodigiosin-producing bacterial strain Pseudoalteromonas rubra ATCC 29570(T).</title>
        <authorList>
            <person name="Xie B.B."/>
            <person name="Shu Y.L."/>
            <person name="Qin Q.L."/>
            <person name="Rong J.C."/>
            <person name="Zhang X.Y."/>
            <person name="Chen X.L."/>
            <person name="Zhou B.C."/>
            <person name="Zhang Y.Z."/>
        </authorList>
    </citation>
    <scope>NUCLEOTIDE SEQUENCE [LARGE SCALE GENOMIC DNA]</scope>
    <source>
        <strain evidence="2 3">DSM 6842</strain>
    </source>
</reference>
<dbReference type="EMBL" id="AHCD03000035">
    <property type="protein sequence ID" value="KAF7786151.1"/>
    <property type="molecule type" value="Genomic_DNA"/>
</dbReference>
<evidence type="ECO:0000313" key="3">
    <source>
        <dbReference type="Proteomes" id="UP000016480"/>
    </source>
</evidence>
<protein>
    <recommendedName>
        <fullName evidence="1">Minimal CRISPR polymerase domain-containing protein</fullName>
    </recommendedName>
</protein>
<dbReference type="Proteomes" id="UP000016480">
    <property type="component" value="Unassembled WGS sequence"/>
</dbReference>
<sequence length="48" mass="4960">MVFCGGDSILAKASSDFIVSQELLSKNGITWSVGVGEKACDAALALKK</sequence>
<dbReference type="AlphaFoldDB" id="A0A8T0C7X5"/>
<evidence type="ECO:0000259" key="1">
    <source>
        <dbReference type="Pfam" id="PF18182"/>
    </source>
</evidence>
<name>A0A8T0C7X5_9GAMM</name>
<evidence type="ECO:0000313" key="2">
    <source>
        <dbReference type="EMBL" id="KAF7786151.1"/>
    </source>
</evidence>
<feature type="domain" description="Minimal CRISPR polymerase" evidence="1">
    <location>
        <begin position="1"/>
        <end position="48"/>
    </location>
</feature>
<comment type="caution">
    <text evidence="2">The sequence shown here is derived from an EMBL/GenBank/DDBJ whole genome shotgun (WGS) entry which is preliminary data.</text>
</comment>
<accession>A0A8T0C7X5</accession>
<gene>
    <name evidence="2" type="ORF">PRUB_a0627</name>
</gene>
<dbReference type="InterPro" id="IPR040942">
    <property type="entry name" value="Minimal_Cpol"/>
</dbReference>
<dbReference type="Pfam" id="PF18182">
    <property type="entry name" value="mCpol"/>
    <property type="match status" value="1"/>
</dbReference>
<organism evidence="2 3">
    <name type="scientific">Pseudoalteromonas rubra</name>
    <dbReference type="NCBI Taxonomy" id="43658"/>
    <lineage>
        <taxon>Bacteria</taxon>
        <taxon>Pseudomonadati</taxon>
        <taxon>Pseudomonadota</taxon>
        <taxon>Gammaproteobacteria</taxon>
        <taxon>Alteromonadales</taxon>
        <taxon>Pseudoalteromonadaceae</taxon>
        <taxon>Pseudoalteromonas</taxon>
    </lineage>
</organism>
<proteinExistence type="predicted"/>